<gene>
    <name evidence="2" type="ORF">CINCED_3A008120</name>
</gene>
<keyword evidence="3" id="KW-1185">Reference proteome</keyword>
<evidence type="ECO:0000313" key="3">
    <source>
        <dbReference type="Proteomes" id="UP000325440"/>
    </source>
</evidence>
<sequence>MEQMLQGLPREMRVMQIKGGRAKRELAELEDKERYAVRKLMEANMRKNKEKEAMLKAAQNSLDCLIQKLNERKAKSEMMMKKINRRRGNSLMMDLQDREAAENHAEITRRMMEKIQEQTEIVEKQTSILKRAHGSKDSSKYYRSRINNLKAEIANKQNELDSVLNVYSGVGKVCQEMKKEKDEKTSARVEMQGKAAAVSSDIGALTEDIKKLQTIE</sequence>
<name>A0A5E4NH58_9HEMI</name>
<protein>
    <submittedName>
        <fullName evidence="2">Uncharacterized protein</fullName>
    </submittedName>
</protein>
<dbReference type="OrthoDB" id="6591388at2759"/>
<dbReference type="EMBL" id="CABPRJ010001958">
    <property type="protein sequence ID" value="VVC42512.1"/>
    <property type="molecule type" value="Genomic_DNA"/>
</dbReference>
<evidence type="ECO:0000256" key="1">
    <source>
        <dbReference type="SAM" id="Coils"/>
    </source>
</evidence>
<reference evidence="2 3" key="1">
    <citation type="submission" date="2019-08" db="EMBL/GenBank/DDBJ databases">
        <authorList>
            <person name="Alioto T."/>
            <person name="Alioto T."/>
            <person name="Gomez Garrido J."/>
        </authorList>
    </citation>
    <scope>NUCLEOTIDE SEQUENCE [LARGE SCALE GENOMIC DNA]</scope>
</reference>
<organism evidence="2 3">
    <name type="scientific">Cinara cedri</name>
    <dbReference type="NCBI Taxonomy" id="506608"/>
    <lineage>
        <taxon>Eukaryota</taxon>
        <taxon>Metazoa</taxon>
        <taxon>Ecdysozoa</taxon>
        <taxon>Arthropoda</taxon>
        <taxon>Hexapoda</taxon>
        <taxon>Insecta</taxon>
        <taxon>Pterygota</taxon>
        <taxon>Neoptera</taxon>
        <taxon>Paraneoptera</taxon>
        <taxon>Hemiptera</taxon>
        <taxon>Sternorrhyncha</taxon>
        <taxon>Aphidomorpha</taxon>
        <taxon>Aphidoidea</taxon>
        <taxon>Aphididae</taxon>
        <taxon>Lachninae</taxon>
        <taxon>Cinara</taxon>
    </lineage>
</organism>
<proteinExistence type="predicted"/>
<dbReference type="AlphaFoldDB" id="A0A5E4NH58"/>
<dbReference type="Proteomes" id="UP000325440">
    <property type="component" value="Unassembled WGS sequence"/>
</dbReference>
<evidence type="ECO:0000313" key="2">
    <source>
        <dbReference type="EMBL" id="VVC42512.1"/>
    </source>
</evidence>
<accession>A0A5E4NH58</accession>
<feature type="coiled-coil region" evidence="1">
    <location>
        <begin position="12"/>
        <end position="166"/>
    </location>
</feature>
<keyword evidence="1" id="KW-0175">Coiled coil</keyword>